<dbReference type="EMBL" id="JAWQEG010007008">
    <property type="protein sequence ID" value="KAK3853306.1"/>
    <property type="molecule type" value="Genomic_DNA"/>
</dbReference>
<name>A0AAE1BM01_PETCI</name>
<dbReference type="GO" id="GO:0015074">
    <property type="term" value="P:DNA integration"/>
    <property type="evidence" value="ECO:0007669"/>
    <property type="project" value="InterPro"/>
</dbReference>
<feature type="domain" description="Transposase Tc1-like" evidence="1">
    <location>
        <begin position="28"/>
        <end position="95"/>
    </location>
</feature>
<evidence type="ECO:0000259" key="1">
    <source>
        <dbReference type="Pfam" id="PF01498"/>
    </source>
</evidence>
<accession>A0AAE1BM01</accession>
<dbReference type="InterPro" id="IPR036397">
    <property type="entry name" value="RNaseH_sf"/>
</dbReference>
<protein>
    <recommendedName>
        <fullName evidence="1">Transposase Tc1-like domain-containing protein</fullName>
    </recommendedName>
</protein>
<sequence length="129" mass="15297">MFYNTECVITLNKERRPRQRVTTHHEDKELLQAVLHMPFKPATEIKEAMGLQASMSTVRRRRHSAGIHHQTPAKKERLTDAHRTARLAFAEQYVDKGMEFWDRKVFTDEKTFNSSNHGRIHIWRSNNTR</sequence>
<dbReference type="Pfam" id="PF01498">
    <property type="entry name" value="HTH_Tnp_Tc3_2"/>
    <property type="match status" value="1"/>
</dbReference>
<organism evidence="2 3">
    <name type="scientific">Petrolisthes cinctipes</name>
    <name type="common">Flat porcelain crab</name>
    <dbReference type="NCBI Taxonomy" id="88211"/>
    <lineage>
        <taxon>Eukaryota</taxon>
        <taxon>Metazoa</taxon>
        <taxon>Ecdysozoa</taxon>
        <taxon>Arthropoda</taxon>
        <taxon>Crustacea</taxon>
        <taxon>Multicrustacea</taxon>
        <taxon>Malacostraca</taxon>
        <taxon>Eumalacostraca</taxon>
        <taxon>Eucarida</taxon>
        <taxon>Decapoda</taxon>
        <taxon>Pleocyemata</taxon>
        <taxon>Anomura</taxon>
        <taxon>Galatheoidea</taxon>
        <taxon>Porcellanidae</taxon>
        <taxon>Petrolisthes</taxon>
    </lineage>
</organism>
<reference evidence="2" key="1">
    <citation type="submission" date="2023-10" db="EMBL/GenBank/DDBJ databases">
        <title>Genome assemblies of two species of porcelain crab, Petrolisthes cinctipes and Petrolisthes manimaculis (Anomura: Porcellanidae).</title>
        <authorList>
            <person name="Angst P."/>
        </authorList>
    </citation>
    <scope>NUCLEOTIDE SEQUENCE</scope>
    <source>
        <strain evidence="2">PB745_01</strain>
        <tissue evidence="2">Gill</tissue>
    </source>
</reference>
<dbReference type="GO" id="GO:0006313">
    <property type="term" value="P:DNA transposition"/>
    <property type="evidence" value="ECO:0007669"/>
    <property type="project" value="InterPro"/>
</dbReference>
<comment type="caution">
    <text evidence="2">The sequence shown here is derived from an EMBL/GenBank/DDBJ whole genome shotgun (WGS) entry which is preliminary data.</text>
</comment>
<evidence type="ECO:0000313" key="3">
    <source>
        <dbReference type="Proteomes" id="UP001286313"/>
    </source>
</evidence>
<dbReference type="Proteomes" id="UP001286313">
    <property type="component" value="Unassembled WGS sequence"/>
</dbReference>
<gene>
    <name evidence="2" type="ORF">Pcinc_040150</name>
</gene>
<dbReference type="InterPro" id="IPR002492">
    <property type="entry name" value="Transposase_Tc1-like"/>
</dbReference>
<proteinExistence type="predicted"/>
<evidence type="ECO:0000313" key="2">
    <source>
        <dbReference type="EMBL" id="KAK3853306.1"/>
    </source>
</evidence>
<keyword evidence="3" id="KW-1185">Reference proteome</keyword>
<dbReference type="GO" id="GO:0003677">
    <property type="term" value="F:DNA binding"/>
    <property type="evidence" value="ECO:0007669"/>
    <property type="project" value="InterPro"/>
</dbReference>
<dbReference type="Gene3D" id="3.30.420.10">
    <property type="entry name" value="Ribonuclease H-like superfamily/Ribonuclease H"/>
    <property type="match status" value="1"/>
</dbReference>
<dbReference type="AlphaFoldDB" id="A0AAE1BM01"/>